<dbReference type="FunFam" id="3.10.450.50:FF:000012">
    <property type="entry name" value="Mitogen-activated protein kinase kinase 3"/>
    <property type="match status" value="1"/>
</dbReference>
<reference evidence="1" key="1">
    <citation type="submission" date="2015-06" db="UniProtKB">
        <authorList>
            <consortium name="EnsemblPlants"/>
        </authorList>
    </citation>
    <scope>IDENTIFICATION</scope>
</reference>
<dbReference type="EnsemblPlants" id="EMT30937">
    <property type="protein sequence ID" value="EMT30937"/>
    <property type="gene ID" value="F775_08131"/>
</dbReference>
<dbReference type="ExpressionAtlas" id="M8CTL5">
    <property type="expression patterns" value="baseline"/>
</dbReference>
<accession>M8CTL5</accession>
<organism evidence="1">
    <name type="scientific">Aegilops tauschii</name>
    <name type="common">Tausch's goatgrass</name>
    <name type="synonym">Aegilops squarrosa</name>
    <dbReference type="NCBI Taxonomy" id="37682"/>
    <lineage>
        <taxon>Eukaryota</taxon>
        <taxon>Viridiplantae</taxon>
        <taxon>Streptophyta</taxon>
        <taxon>Embryophyta</taxon>
        <taxon>Tracheophyta</taxon>
        <taxon>Spermatophyta</taxon>
        <taxon>Magnoliopsida</taxon>
        <taxon>Liliopsida</taxon>
        <taxon>Poales</taxon>
        <taxon>Poaceae</taxon>
        <taxon>BOP clade</taxon>
        <taxon>Pooideae</taxon>
        <taxon>Triticodae</taxon>
        <taxon>Triticeae</taxon>
        <taxon>Triticinae</taxon>
        <taxon>Aegilops</taxon>
    </lineage>
</organism>
<dbReference type="InterPro" id="IPR032710">
    <property type="entry name" value="NTF2-like_dom_sf"/>
</dbReference>
<dbReference type="PROSITE" id="PS50177">
    <property type="entry name" value="NTF2_DOMAIN"/>
    <property type="match status" value="1"/>
</dbReference>
<proteinExistence type="predicted"/>
<dbReference type="Gene3D" id="3.10.450.50">
    <property type="match status" value="1"/>
</dbReference>
<evidence type="ECO:0000313" key="1">
    <source>
        <dbReference type="EnsemblPlants" id="EMT30937"/>
    </source>
</evidence>
<name>M8CTL5_AEGTA</name>
<dbReference type="InterPro" id="IPR018222">
    <property type="entry name" value="Nuclear_transport_factor_2_euk"/>
</dbReference>
<dbReference type="AlphaFoldDB" id="M8CTL5"/>
<dbReference type="SUPFAM" id="SSF54427">
    <property type="entry name" value="NTF2-like"/>
    <property type="match status" value="1"/>
</dbReference>
<protein>
    <submittedName>
        <fullName evidence="1">Uncharacterized protein</fullName>
    </submittedName>
</protein>
<sequence length="166" mass="18840">MEHIQTGKERRKKKEMLAVHYYLIFDGGDDQWRHMKSFYGQDSTFSFSGETHVGKSDIFDTLSRIREMLKGNSRCEKIGRVMEKVYCRAHGEEGMSVRVSGSFIMGNEFLVCADGFCAEGMLSIVELSPDILSKQAGHFQEDFFMEPGTAMGCYVISRQELHIGVS</sequence>